<keyword evidence="4" id="KW-1185">Reference proteome</keyword>
<dbReference type="Gene3D" id="2.160.20.80">
    <property type="entry name" value="E3 ubiquitin-protein ligase SopA"/>
    <property type="match status" value="2"/>
</dbReference>
<evidence type="ECO:0000313" key="3">
    <source>
        <dbReference type="EMBL" id="MDN3591207.1"/>
    </source>
</evidence>
<dbReference type="PANTHER" id="PTHR14136">
    <property type="entry name" value="BTB_POZ DOMAIN-CONTAINING PROTEIN KCTD9"/>
    <property type="match status" value="1"/>
</dbReference>
<dbReference type="PANTHER" id="PTHR14136:SF17">
    <property type="entry name" value="BTB_POZ DOMAIN-CONTAINING PROTEIN KCTD9"/>
    <property type="match status" value="1"/>
</dbReference>
<feature type="transmembrane region" description="Helical" evidence="2">
    <location>
        <begin position="453"/>
        <end position="473"/>
    </location>
</feature>
<evidence type="ECO:0000256" key="2">
    <source>
        <dbReference type="SAM" id="Phobius"/>
    </source>
</evidence>
<evidence type="ECO:0000256" key="1">
    <source>
        <dbReference type="SAM" id="MobiDB-lite"/>
    </source>
</evidence>
<keyword evidence="2" id="KW-0812">Transmembrane</keyword>
<accession>A0ABT8BGE3</accession>
<dbReference type="RefSeq" id="WP_238227289.1">
    <property type="nucleotide sequence ID" value="NZ_BPQD01000026.1"/>
</dbReference>
<keyword evidence="2" id="KW-1133">Transmembrane helix</keyword>
<reference evidence="4" key="1">
    <citation type="journal article" date="2019" name="Int. J. Syst. Evol. Microbiol.">
        <title>The Global Catalogue of Microorganisms (GCM) 10K type strain sequencing project: providing services to taxonomists for standard genome sequencing and annotation.</title>
        <authorList>
            <consortium name="The Broad Institute Genomics Platform"/>
            <consortium name="The Broad Institute Genome Sequencing Center for Infectious Disease"/>
            <person name="Wu L."/>
            <person name="Ma J."/>
        </authorList>
    </citation>
    <scope>NUCLEOTIDE SEQUENCE [LARGE SCALE GENOMIC DNA]</scope>
    <source>
        <strain evidence="4">CECT 7069</strain>
    </source>
</reference>
<comment type="caution">
    <text evidence="3">The sequence shown here is derived from an EMBL/GenBank/DDBJ whole genome shotgun (WGS) entry which is preliminary data.</text>
</comment>
<protein>
    <submittedName>
        <fullName evidence="3">Pentapeptide repeat-containing protein</fullName>
    </submittedName>
</protein>
<dbReference type="InterPro" id="IPR001646">
    <property type="entry name" value="5peptide_repeat"/>
</dbReference>
<sequence length="479" mass="50981">MTDQSGIPRAPLAGMDPGADLLPDADPRATALLARIEGLRQTPEGASGSSRHFEGRGIDLRGLRLGRSATGFVHESGAVPDWWDGGQDGLRLTGADLRDAMLEETDLSGAHLAGAQLSGALGRSARFDGAVLEEADLGGADLSGAHFTAIAGGEANFDEAMLEDARFGQASMRFAKLRRTLLDGADFTGTDLWGADLTGADADYTVFRGAHLDEAKLGNVNLTYADFEGASLKKANLTGSRLRGANFTGVKLDGANLDHADFSETSLVRLNLSTCSLRHVRFAGAWLNGTRMRAEQLGGAVGEEIAGEYKAAQASYLALEQNFKSIGAHDEASWAYKRGRRMGRLQAGTEARAAWKARAGRDLARHGYQWVADRFVEWLCDYGESLSRIARAFVLVIALFAALYGVAGGLVREGGDGSPTYNVLDLVSYSALNMMTANPPEIGIKPIGRFTNLLVGIEGAAGIILMGLFGFILGNRLRR</sequence>
<dbReference type="InterPro" id="IPR051082">
    <property type="entry name" value="Pentapeptide-BTB/POZ_domain"/>
</dbReference>
<organism evidence="3 4">
    <name type="scientific">Methylobacterium adhaesivum</name>
    <dbReference type="NCBI Taxonomy" id="333297"/>
    <lineage>
        <taxon>Bacteria</taxon>
        <taxon>Pseudomonadati</taxon>
        <taxon>Pseudomonadota</taxon>
        <taxon>Alphaproteobacteria</taxon>
        <taxon>Hyphomicrobiales</taxon>
        <taxon>Methylobacteriaceae</taxon>
        <taxon>Methylobacterium</taxon>
    </lineage>
</organism>
<dbReference type="Pfam" id="PF00805">
    <property type="entry name" value="Pentapeptide"/>
    <property type="match status" value="5"/>
</dbReference>
<evidence type="ECO:0000313" key="4">
    <source>
        <dbReference type="Proteomes" id="UP001224644"/>
    </source>
</evidence>
<proteinExistence type="predicted"/>
<dbReference type="Proteomes" id="UP001224644">
    <property type="component" value="Unassembled WGS sequence"/>
</dbReference>
<feature type="transmembrane region" description="Helical" evidence="2">
    <location>
        <begin position="392"/>
        <end position="411"/>
    </location>
</feature>
<dbReference type="EMBL" id="JAUFPX010000007">
    <property type="protein sequence ID" value="MDN3591207.1"/>
    <property type="molecule type" value="Genomic_DNA"/>
</dbReference>
<feature type="region of interest" description="Disordered" evidence="1">
    <location>
        <begin position="1"/>
        <end position="24"/>
    </location>
</feature>
<gene>
    <name evidence="3" type="ORF">QWZ12_11335</name>
</gene>
<dbReference type="SUPFAM" id="SSF141571">
    <property type="entry name" value="Pentapeptide repeat-like"/>
    <property type="match status" value="1"/>
</dbReference>
<keyword evidence="2" id="KW-0472">Membrane</keyword>
<name>A0ABT8BGE3_9HYPH</name>